<feature type="chain" id="PRO_5037617301" description="Lipocalin-like domain-containing protein" evidence="1">
    <location>
        <begin position="25"/>
        <end position="158"/>
    </location>
</feature>
<accession>A0A916N6E8</accession>
<dbReference type="Pfam" id="PF13648">
    <property type="entry name" value="Lipocalin_4"/>
    <property type="match status" value="1"/>
</dbReference>
<feature type="signal peptide" evidence="1">
    <location>
        <begin position="1"/>
        <end position="24"/>
    </location>
</feature>
<keyword evidence="1" id="KW-0732">Signal</keyword>
<evidence type="ECO:0000313" key="4">
    <source>
        <dbReference type="Proteomes" id="UP000680038"/>
    </source>
</evidence>
<dbReference type="RefSeq" id="WP_215240890.1">
    <property type="nucleotide sequence ID" value="NZ_CAJRAF010000002.1"/>
</dbReference>
<name>A0A916N6E8_9BACT</name>
<feature type="domain" description="Lipocalin-like" evidence="2">
    <location>
        <begin position="39"/>
        <end position="137"/>
    </location>
</feature>
<dbReference type="Proteomes" id="UP000680038">
    <property type="component" value="Unassembled WGS sequence"/>
</dbReference>
<comment type="caution">
    <text evidence="3">The sequence shown here is derived from an EMBL/GenBank/DDBJ whole genome shotgun (WGS) entry which is preliminary data.</text>
</comment>
<keyword evidence="4" id="KW-1185">Reference proteome</keyword>
<evidence type="ECO:0000259" key="2">
    <source>
        <dbReference type="Pfam" id="PF13648"/>
    </source>
</evidence>
<proteinExistence type="predicted"/>
<dbReference type="InterPro" id="IPR024311">
    <property type="entry name" value="Lipocalin-like"/>
</dbReference>
<evidence type="ECO:0000256" key="1">
    <source>
        <dbReference type="SAM" id="SignalP"/>
    </source>
</evidence>
<sequence>MQLIKKLRILSVLALLVTFAIVSCKDKDDDTTPEDKNEIVGSWKLTSVAPETAGTTIPALAAIPTYAPCYLDLVFVFTSQNKVTVSGCDAAITLLSVSGYITVGSETTWKVTGDKLVLTNGSTNQELTIKQNGDQMSIIINTATSGPAVNAVLLFKRQ</sequence>
<reference evidence="3" key="1">
    <citation type="submission" date="2021-04" db="EMBL/GenBank/DDBJ databases">
        <authorList>
            <person name="Rodrigo-Torres L."/>
            <person name="Arahal R. D."/>
            <person name="Lucena T."/>
        </authorList>
    </citation>
    <scope>NUCLEOTIDE SEQUENCE</scope>
    <source>
        <strain evidence="3">CECT 9275</strain>
    </source>
</reference>
<gene>
    <name evidence="3" type="ORF">DYBT9275_04520</name>
</gene>
<protein>
    <recommendedName>
        <fullName evidence="2">Lipocalin-like domain-containing protein</fullName>
    </recommendedName>
</protein>
<evidence type="ECO:0000313" key="3">
    <source>
        <dbReference type="EMBL" id="CAG5009537.1"/>
    </source>
</evidence>
<dbReference type="AlphaFoldDB" id="A0A916N6E8"/>
<dbReference type="PROSITE" id="PS51257">
    <property type="entry name" value="PROKAR_LIPOPROTEIN"/>
    <property type="match status" value="1"/>
</dbReference>
<organism evidence="3 4">
    <name type="scientific">Dyadobacter helix</name>
    <dbReference type="NCBI Taxonomy" id="2822344"/>
    <lineage>
        <taxon>Bacteria</taxon>
        <taxon>Pseudomonadati</taxon>
        <taxon>Bacteroidota</taxon>
        <taxon>Cytophagia</taxon>
        <taxon>Cytophagales</taxon>
        <taxon>Spirosomataceae</taxon>
        <taxon>Dyadobacter</taxon>
    </lineage>
</organism>
<dbReference type="EMBL" id="CAJRAF010000002">
    <property type="protein sequence ID" value="CAG5009537.1"/>
    <property type="molecule type" value="Genomic_DNA"/>
</dbReference>